<name>A7ETM3_SCLS1</name>
<proteinExistence type="predicted"/>
<dbReference type="RefSeq" id="XP_001589916.1">
    <property type="nucleotide sequence ID" value="XM_001589866.1"/>
</dbReference>
<dbReference type="InParanoid" id="A7ETM3"/>
<reference evidence="2" key="1">
    <citation type="journal article" date="2011" name="PLoS Genet.">
        <title>Genomic analysis of the necrotrophic fungal pathogens Sclerotinia sclerotiorum and Botrytis cinerea.</title>
        <authorList>
            <person name="Amselem J."/>
            <person name="Cuomo C.A."/>
            <person name="van Kan J.A."/>
            <person name="Viaud M."/>
            <person name="Benito E.P."/>
            <person name="Couloux A."/>
            <person name="Coutinho P.M."/>
            <person name="de Vries R.P."/>
            <person name="Dyer P.S."/>
            <person name="Fillinger S."/>
            <person name="Fournier E."/>
            <person name="Gout L."/>
            <person name="Hahn M."/>
            <person name="Kohn L."/>
            <person name="Lapalu N."/>
            <person name="Plummer K.M."/>
            <person name="Pradier J.M."/>
            <person name="Quevillon E."/>
            <person name="Sharon A."/>
            <person name="Simon A."/>
            <person name="ten Have A."/>
            <person name="Tudzynski B."/>
            <person name="Tudzynski P."/>
            <person name="Wincker P."/>
            <person name="Andrew M."/>
            <person name="Anthouard V."/>
            <person name="Beever R.E."/>
            <person name="Beffa R."/>
            <person name="Benoit I."/>
            <person name="Bouzid O."/>
            <person name="Brault B."/>
            <person name="Chen Z."/>
            <person name="Choquer M."/>
            <person name="Collemare J."/>
            <person name="Cotton P."/>
            <person name="Danchin E.G."/>
            <person name="Da Silva C."/>
            <person name="Gautier A."/>
            <person name="Giraud C."/>
            <person name="Giraud T."/>
            <person name="Gonzalez C."/>
            <person name="Grossetete S."/>
            <person name="Guldener U."/>
            <person name="Henrissat B."/>
            <person name="Howlett B.J."/>
            <person name="Kodira C."/>
            <person name="Kretschmer M."/>
            <person name="Lappartient A."/>
            <person name="Leroch M."/>
            <person name="Levis C."/>
            <person name="Mauceli E."/>
            <person name="Neuveglise C."/>
            <person name="Oeser B."/>
            <person name="Pearson M."/>
            <person name="Poulain J."/>
            <person name="Poussereau N."/>
            <person name="Quesneville H."/>
            <person name="Rascle C."/>
            <person name="Schumacher J."/>
            <person name="Segurens B."/>
            <person name="Sexton A."/>
            <person name="Silva E."/>
            <person name="Sirven C."/>
            <person name="Soanes D.M."/>
            <person name="Talbot N.J."/>
            <person name="Templeton M."/>
            <person name="Yandava C."/>
            <person name="Yarden O."/>
            <person name="Zeng Q."/>
            <person name="Rollins J.A."/>
            <person name="Lebrun M.H."/>
            <person name="Dickman M."/>
        </authorList>
    </citation>
    <scope>NUCLEOTIDE SEQUENCE [LARGE SCALE GENOMIC DNA]</scope>
    <source>
        <strain evidence="2">ATCC 18683 / 1980 / Ss-1</strain>
    </source>
</reference>
<keyword evidence="2" id="KW-1185">Reference proteome</keyword>
<dbReference type="Proteomes" id="UP000001312">
    <property type="component" value="Unassembled WGS sequence"/>
</dbReference>
<accession>A7ETM3</accession>
<organism evidence="1 2">
    <name type="scientific">Sclerotinia sclerotiorum (strain ATCC 18683 / 1980 / Ss-1)</name>
    <name type="common">White mold</name>
    <name type="synonym">Whetzelinia sclerotiorum</name>
    <dbReference type="NCBI Taxonomy" id="665079"/>
    <lineage>
        <taxon>Eukaryota</taxon>
        <taxon>Fungi</taxon>
        <taxon>Dikarya</taxon>
        <taxon>Ascomycota</taxon>
        <taxon>Pezizomycotina</taxon>
        <taxon>Leotiomycetes</taxon>
        <taxon>Helotiales</taxon>
        <taxon>Sclerotiniaceae</taxon>
        <taxon>Sclerotinia</taxon>
    </lineage>
</organism>
<protein>
    <submittedName>
        <fullName evidence="1">Uncharacterized protein</fullName>
    </submittedName>
</protein>
<evidence type="ECO:0000313" key="2">
    <source>
        <dbReference type="Proteomes" id="UP000001312"/>
    </source>
</evidence>
<sequence>MYIRVSKHAATSYVTKSSDSLGKAKEQKRVNKAIFIAPPLFVAE</sequence>
<gene>
    <name evidence="1" type="ORF">SS1G_08680</name>
</gene>
<evidence type="ECO:0000313" key="1">
    <source>
        <dbReference type="EMBL" id="EDN92815.1"/>
    </source>
</evidence>
<dbReference type="GeneID" id="5486033"/>
<dbReference type="EMBL" id="CH476632">
    <property type="protein sequence ID" value="EDN92815.1"/>
    <property type="molecule type" value="Genomic_DNA"/>
</dbReference>
<dbReference type="KEGG" id="ssl:SS1G_08680"/>
<dbReference type="AlphaFoldDB" id="A7ETM3"/>